<dbReference type="InterPro" id="IPR036291">
    <property type="entry name" value="NAD(P)-bd_dom_sf"/>
</dbReference>
<sequence length="345" mass="39119">MKNILVTGGAGFIGCNFVRYILNCDSELKVTVFDKLTYAGRLENLAEVSERFGGRYQFVEGDICDAAKVEETVAVRDIDTIVNFAAETHVDRSILDPDAFVKTDVYGTYVLLEAARKLGSLRFHQISTDEVYGHIAGNRRSVEGDALAPRSPYSASKASADLFVNAYRITYGLPVTISRGANNIGPYQYPEKVVPLFVTNALESIPLPVYGDGKQMRDYQYVADHCAAIYLILKRGRIGEAYNIGTGSEMTNLAMVEILLDELDRPRSLIRHVEDRLGHDRRYSLDVSKTLALGWEPDYTPEEAIRATARWYRDNPWWWQPIRDGEFRAYYEEVYGERKELDPQR</sequence>
<evidence type="ECO:0000256" key="5">
    <source>
        <dbReference type="ARBA" id="ARBA00016977"/>
    </source>
</evidence>
<comment type="catalytic activity">
    <reaction evidence="1 8">
        <text>dTDP-alpha-D-glucose = dTDP-4-dehydro-6-deoxy-alpha-D-glucose + H2O</text>
        <dbReference type="Rhea" id="RHEA:17221"/>
        <dbReference type="ChEBI" id="CHEBI:15377"/>
        <dbReference type="ChEBI" id="CHEBI:57477"/>
        <dbReference type="ChEBI" id="CHEBI:57649"/>
        <dbReference type="EC" id="4.2.1.46"/>
    </reaction>
</comment>
<name>A0A6B0YV84_9CHLR</name>
<accession>A0A6B0YV84</accession>
<dbReference type="EMBL" id="VXRG01000090">
    <property type="protein sequence ID" value="MXY93909.1"/>
    <property type="molecule type" value="Genomic_DNA"/>
</dbReference>
<dbReference type="PANTHER" id="PTHR43000">
    <property type="entry name" value="DTDP-D-GLUCOSE 4,6-DEHYDRATASE-RELATED"/>
    <property type="match status" value="1"/>
</dbReference>
<gene>
    <name evidence="10" type="primary">rfbB</name>
    <name evidence="10" type="ORF">F4Y42_10745</name>
</gene>
<organism evidence="10">
    <name type="scientific">Caldilineaceae bacterium SB0664_bin_27</name>
    <dbReference type="NCBI Taxonomy" id="2605260"/>
    <lineage>
        <taxon>Bacteria</taxon>
        <taxon>Bacillati</taxon>
        <taxon>Chloroflexota</taxon>
        <taxon>Caldilineae</taxon>
        <taxon>Caldilineales</taxon>
        <taxon>Caldilineaceae</taxon>
    </lineage>
</organism>
<feature type="domain" description="NAD(P)-binding" evidence="9">
    <location>
        <begin position="5"/>
        <end position="307"/>
    </location>
</feature>
<evidence type="ECO:0000256" key="2">
    <source>
        <dbReference type="ARBA" id="ARBA00001911"/>
    </source>
</evidence>
<evidence type="ECO:0000256" key="1">
    <source>
        <dbReference type="ARBA" id="ARBA00001539"/>
    </source>
</evidence>
<dbReference type="GO" id="GO:0009225">
    <property type="term" value="P:nucleotide-sugar metabolic process"/>
    <property type="evidence" value="ECO:0007669"/>
    <property type="project" value="InterPro"/>
</dbReference>
<dbReference type="NCBIfam" id="TIGR01181">
    <property type="entry name" value="dTDP_gluc_dehyt"/>
    <property type="match status" value="1"/>
</dbReference>
<comment type="cofactor">
    <cofactor evidence="2 8">
        <name>NAD(+)</name>
        <dbReference type="ChEBI" id="CHEBI:57540"/>
    </cofactor>
</comment>
<comment type="similarity">
    <text evidence="3 8">Belongs to the NAD(P)-dependent epimerase/dehydratase family. dTDP-glucose dehydratase subfamily.</text>
</comment>
<keyword evidence="6" id="KW-0520">NAD</keyword>
<dbReference type="Gene3D" id="3.90.25.10">
    <property type="entry name" value="UDP-galactose 4-epimerase, domain 1"/>
    <property type="match status" value="1"/>
</dbReference>
<dbReference type="CDD" id="cd05246">
    <property type="entry name" value="dTDP_GD_SDR_e"/>
    <property type="match status" value="1"/>
</dbReference>
<evidence type="ECO:0000259" key="9">
    <source>
        <dbReference type="Pfam" id="PF16363"/>
    </source>
</evidence>
<dbReference type="GO" id="GO:0008460">
    <property type="term" value="F:dTDP-glucose 4,6-dehydratase activity"/>
    <property type="evidence" value="ECO:0007669"/>
    <property type="project" value="UniProtKB-EC"/>
</dbReference>
<protein>
    <recommendedName>
        <fullName evidence="5 8">dTDP-glucose 4,6-dehydratase</fullName>
        <ecNumber evidence="4 8">4.2.1.46</ecNumber>
    </recommendedName>
</protein>
<evidence type="ECO:0000256" key="4">
    <source>
        <dbReference type="ARBA" id="ARBA00011990"/>
    </source>
</evidence>
<dbReference type="SUPFAM" id="SSF51735">
    <property type="entry name" value="NAD(P)-binding Rossmann-fold domains"/>
    <property type="match status" value="1"/>
</dbReference>
<keyword evidence="7 8" id="KW-0456">Lyase</keyword>
<dbReference type="EC" id="4.2.1.46" evidence="4 8"/>
<dbReference type="InterPro" id="IPR005888">
    <property type="entry name" value="dTDP_Gluc_deHydtase"/>
</dbReference>
<dbReference type="InterPro" id="IPR016040">
    <property type="entry name" value="NAD(P)-bd_dom"/>
</dbReference>
<dbReference type="PROSITE" id="PS51257">
    <property type="entry name" value="PROKAR_LIPOPROTEIN"/>
    <property type="match status" value="1"/>
</dbReference>
<evidence type="ECO:0000256" key="8">
    <source>
        <dbReference type="RuleBase" id="RU004473"/>
    </source>
</evidence>
<evidence type="ECO:0000256" key="7">
    <source>
        <dbReference type="ARBA" id="ARBA00023239"/>
    </source>
</evidence>
<dbReference type="AlphaFoldDB" id="A0A6B0YV84"/>
<proteinExistence type="inferred from homology"/>
<evidence type="ECO:0000313" key="10">
    <source>
        <dbReference type="EMBL" id="MXY93909.1"/>
    </source>
</evidence>
<dbReference type="Gene3D" id="3.40.50.720">
    <property type="entry name" value="NAD(P)-binding Rossmann-like Domain"/>
    <property type="match status" value="1"/>
</dbReference>
<dbReference type="Pfam" id="PF16363">
    <property type="entry name" value="GDP_Man_Dehyd"/>
    <property type="match status" value="1"/>
</dbReference>
<reference evidence="10" key="1">
    <citation type="submission" date="2019-09" db="EMBL/GenBank/DDBJ databases">
        <title>Characterisation of the sponge microbiome using genome-centric metagenomics.</title>
        <authorList>
            <person name="Engelberts J.P."/>
            <person name="Robbins S.J."/>
            <person name="De Goeij J.M."/>
            <person name="Aranda M."/>
            <person name="Bell S.C."/>
            <person name="Webster N.S."/>
        </authorList>
    </citation>
    <scope>NUCLEOTIDE SEQUENCE</scope>
    <source>
        <strain evidence="10">SB0664_bin_27</strain>
    </source>
</reference>
<evidence type="ECO:0000256" key="3">
    <source>
        <dbReference type="ARBA" id="ARBA00008178"/>
    </source>
</evidence>
<evidence type="ECO:0000256" key="6">
    <source>
        <dbReference type="ARBA" id="ARBA00023027"/>
    </source>
</evidence>
<comment type="caution">
    <text evidence="10">The sequence shown here is derived from an EMBL/GenBank/DDBJ whole genome shotgun (WGS) entry which is preliminary data.</text>
</comment>